<keyword evidence="2" id="KW-1185">Reference proteome</keyword>
<feature type="non-terminal residue" evidence="1">
    <location>
        <position position="1"/>
    </location>
</feature>
<evidence type="ECO:0000313" key="1">
    <source>
        <dbReference type="EMBL" id="MCI63058.1"/>
    </source>
</evidence>
<dbReference type="EMBL" id="LXQA010630221">
    <property type="protein sequence ID" value="MCI63058.1"/>
    <property type="molecule type" value="Genomic_DNA"/>
</dbReference>
<dbReference type="Proteomes" id="UP000265520">
    <property type="component" value="Unassembled WGS sequence"/>
</dbReference>
<dbReference type="AlphaFoldDB" id="A0A392TQ72"/>
<name>A0A392TQ72_9FABA</name>
<reference evidence="1 2" key="1">
    <citation type="journal article" date="2018" name="Front. Plant Sci.">
        <title>Red Clover (Trifolium pratense) and Zigzag Clover (T. medium) - A Picture of Genomic Similarities and Differences.</title>
        <authorList>
            <person name="Dluhosova J."/>
            <person name="Istvanek J."/>
            <person name="Nedelnik J."/>
            <person name="Repkova J."/>
        </authorList>
    </citation>
    <scope>NUCLEOTIDE SEQUENCE [LARGE SCALE GENOMIC DNA]</scope>
    <source>
        <strain evidence="2">cv. 10/8</strain>
        <tissue evidence="1">Leaf</tissue>
    </source>
</reference>
<evidence type="ECO:0000313" key="2">
    <source>
        <dbReference type="Proteomes" id="UP000265520"/>
    </source>
</evidence>
<accession>A0A392TQ72</accession>
<comment type="caution">
    <text evidence="1">The sequence shown here is derived from an EMBL/GenBank/DDBJ whole genome shotgun (WGS) entry which is preliminary data.</text>
</comment>
<proteinExistence type="predicted"/>
<protein>
    <submittedName>
        <fullName evidence="1">Uncharacterized protein</fullName>
    </submittedName>
</protein>
<sequence>KNRAWSPIDYSSELAKLPSLSLAEARNSRNSCGFCRFISLERGTFRFPPLSFA</sequence>
<organism evidence="1 2">
    <name type="scientific">Trifolium medium</name>
    <dbReference type="NCBI Taxonomy" id="97028"/>
    <lineage>
        <taxon>Eukaryota</taxon>
        <taxon>Viridiplantae</taxon>
        <taxon>Streptophyta</taxon>
        <taxon>Embryophyta</taxon>
        <taxon>Tracheophyta</taxon>
        <taxon>Spermatophyta</taxon>
        <taxon>Magnoliopsida</taxon>
        <taxon>eudicotyledons</taxon>
        <taxon>Gunneridae</taxon>
        <taxon>Pentapetalae</taxon>
        <taxon>rosids</taxon>
        <taxon>fabids</taxon>
        <taxon>Fabales</taxon>
        <taxon>Fabaceae</taxon>
        <taxon>Papilionoideae</taxon>
        <taxon>50 kb inversion clade</taxon>
        <taxon>NPAAA clade</taxon>
        <taxon>Hologalegina</taxon>
        <taxon>IRL clade</taxon>
        <taxon>Trifolieae</taxon>
        <taxon>Trifolium</taxon>
    </lineage>
</organism>